<evidence type="ECO:0000313" key="2">
    <source>
        <dbReference type="Proteomes" id="UP000887116"/>
    </source>
</evidence>
<comment type="caution">
    <text evidence="1">The sequence shown here is derived from an EMBL/GenBank/DDBJ whole genome shotgun (WGS) entry which is preliminary data.</text>
</comment>
<sequence>MVRYSQGSIKRAELAAIVRQSASAVIWSNEKRNLRSSPAGCPFVPLFPRGGAPHQRVSVGGRPRQIAQPLPHQNMTLSAPIDWTNLSLVVTQCPLGTPNS</sequence>
<protein>
    <submittedName>
        <fullName evidence="1">Uncharacterized protein</fullName>
    </submittedName>
</protein>
<gene>
    <name evidence="1" type="primary">AVEN_191150_1</name>
    <name evidence="1" type="ORF">TNCT_566341</name>
</gene>
<dbReference type="EMBL" id="BMAO01037446">
    <property type="protein sequence ID" value="GFR17786.1"/>
    <property type="molecule type" value="Genomic_DNA"/>
</dbReference>
<dbReference type="AlphaFoldDB" id="A0A8X6LP36"/>
<proteinExistence type="predicted"/>
<keyword evidence="2" id="KW-1185">Reference proteome</keyword>
<organism evidence="1 2">
    <name type="scientific">Trichonephila clavata</name>
    <name type="common">Joro spider</name>
    <name type="synonym">Nephila clavata</name>
    <dbReference type="NCBI Taxonomy" id="2740835"/>
    <lineage>
        <taxon>Eukaryota</taxon>
        <taxon>Metazoa</taxon>
        <taxon>Ecdysozoa</taxon>
        <taxon>Arthropoda</taxon>
        <taxon>Chelicerata</taxon>
        <taxon>Arachnida</taxon>
        <taxon>Araneae</taxon>
        <taxon>Araneomorphae</taxon>
        <taxon>Entelegynae</taxon>
        <taxon>Araneoidea</taxon>
        <taxon>Nephilidae</taxon>
        <taxon>Trichonephila</taxon>
    </lineage>
</organism>
<accession>A0A8X6LP36</accession>
<name>A0A8X6LP36_TRICU</name>
<dbReference type="Proteomes" id="UP000887116">
    <property type="component" value="Unassembled WGS sequence"/>
</dbReference>
<evidence type="ECO:0000313" key="1">
    <source>
        <dbReference type="EMBL" id="GFR17786.1"/>
    </source>
</evidence>
<dbReference type="OrthoDB" id="6420088at2759"/>
<reference evidence="1" key="1">
    <citation type="submission" date="2020-07" db="EMBL/GenBank/DDBJ databases">
        <title>Multicomponent nature underlies the extraordinary mechanical properties of spider dragline silk.</title>
        <authorList>
            <person name="Kono N."/>
            <person name="Nakamura H."/>
            <person name="Mori M."/>
            <person name="Yoshida Y."/>
            <person name="Ohtoshi R."/>
            <person name="Malay A.D."/>
            <person name="Moran D.A.P."/>
            <person name="Tomita M."/>
            <person name="Numata K."/>
            <person name="Arakawa K."/>
        </authorList>
    </citation>
    <scope>NUCLEOTIDE SEQUENCE</scope>
</reference>